<reference evidence="2 3" key="1">
    <citation type="submission" date="2020-04" db="EMBL/GenBank/DDBJ databases">
        <authorList>
            <person name="De Canck E."/>
        </authorList>
    </citation>
    <scope>NUCLEOTIDE SEQUENCE [LARGE SCALE GENOMIC DNA]</scope>
    <source>
        <strain evidence="2 3">LMG 28614</strain>
    </source>
</reference>
<keyword evidence="3" id="KW-1185">Reference proteome</keyword>
<dbReference type="Proteomes" id="UP000494365">
    <property type="component" value="Unassembled WGS sequence"/>
</dbReference>
<organism evidence="2 3">
    <name type="scientific">Paraburkholderia ultramafica</name>
    <dbReference type="NCBI Taxonomy" id="1544867"/>
    <lineage>
        <taxon>Bacteria</taxon>
        <taxon>Pseudomonadati</taxon>
        <taxon>Pseudomonadota</taxon>
        <taxon>Betaproteobacteria</taxon>
        <taxon>Burkholderiales</taxon>
        <taxon>Burkholderiaceae</taxon>
        <taxon>Paraburkholderia</taxon>
    </lineage>
</organism>
<evidence type="ECO:0000313" key="3">
    <source>
        <dbReference type="Proteomes" id="UP000494365"/>
    </source>
</evidence>
<dbReference type="EMBL" id="CADIKK010000016">
    <property type="protein sequence ID" value="CAB3793278.1"/>
    <property type="molecule type" value="Genomic_DNA"/>
</dbReference>
<evidence type="ECO:0000313" key="2">
    <source>
        <dbReference type="EMBL" id="CAB3793278.1"/>
    </source>
</evidence>
<accession>A0A6S7D150</accession>
<dbReference type="AlphaFoldDB" id="A0A6S7D150"/>
<proteinExistence type="predicted"/>
<sequence>MAEMLALGIRQVSVTSRSNGGFADSASGSNWPDPGPTMSRWNAAPLMRPRRAAVDPLLPVAATPSRRLLSKLQRSFDLSHRPTLTPKLRPKCRMDQSQAGVFRKAFICAESHIPGSSELTFTKTWTSLCSGFQRCRQARAGGPTSRIKAKCQSVRHALSKGRAESVESRSPVRRRYTGPA</sequence>
<feature type="region of interest" description="Disordered" evidence="1">
    <location>
        <begin position="158"/>
        <end position="180"/>
    </location>
</feature>
<feature type="compositionally biased region" description="Basic residues" evidence="1">
    <location>
        <begin position="171"/>
        <end position="180"/>
    </location>
</feature>
<protein>
    <submittedName>
        <fullName evidence="2">Uncharacterized protein</fullName>
    </submittedName>
</protein>
<evidence type="ECO:0000256" key="1">
    <source>
        <dbReference type="SAM" id="MobiDB-lite"/>
    </source>
</evidence>
<gene>
    <name evidence="2" type="ORF">LMG28614_03686</name>
</gene>
<name>A0A6S7D150_9BURK</name>